<dbReference type="Gene3D" id="3.40.50.2000">
    <property type="entry name" value="Glycogen Phosphorylase B"/>
    <property type="match status" value="1"/>
</dbReference>
<sequence>MPSSSAGGSSSSPPPAAIAGNDHPGGAPTTTTIATTTTTTTTIATAAATTGASPSSDEDDATASRPPPPPPPPPARNRRRPLRVLFLSSDTGGGHRASAEALAAQFRAHYPGTTYDLLDCWTDVESSWPYYTIRDAYKSLSSSPWKWRALYHVSNNVAYAKLADLHSHYMNEDLIRERMEGMDPDVVVSVHPTMNYVPLLAIRRISEKVGRDIPFFTVVTDFGSGHRHWFNKDVDKMYLASEPIKRIAQKVGGVPDEKIVMSGLPIRQDFASRADSLGGDRTTERGMSHVSSTKSMLGIDPSRRMVLVMGGGEGVGSLSDIVDELYAKFRTQGVDATVCVVCGRNEALRADLEARCWDEVVSRSLRSYESLRSRFYTKVLSMHAHRSRRIQLALDRAAAKAAEGRDVAERPGDVRVVPLGFVTNMADYMVAADVLVSKAGPGTIAEAASVGLPVMLTSYLPGQEAGNVDIVLNGGFGDFCEDPETIALEIACWLQEPELLKKMSRKAMRVGHPHAAEEIALDIGEMTQRWMERNEDRKKGVSGTDGP</sequence>
<evidence type="ECO:0000313" key="10">
    <source>
        <dbReference type="Proteomes" id="UP001530315"/>
    </source>
</evidence>
<dbReference type="Pfam" id="PF04101">
    <property type="entry name" value="Glyco_tran_28_C"/>
    <property type="match status" value="1"/>
</dbReference>
<evidence type="ECO:0000256" key="1">
    <source>
        <dbReference type="ARBA" id="ARBA00006962"/>
    </source>
</evidence>
<comment type="subcellular location">
    <subcellularLocation>
        <location evidence="5">Plastid</location>
        <location evidence="5">Chloroplast membrane</location>
    </subcellularLocation>
</comment>
<evidence type="ECO:0000259" key="8">
    <source>
        <dbReference type="Pfam" id="PF06925"/>
    </source>
</evidence>
<dbReference type="EC" id="2.4.1.46" evidence="2"/>
<name>A0ABD3P060_9STRA</name>
<organism evidence="9 10">
    <name type="scientific">Stephanodiscus triporus</name>
    <dbReference type="NCBI Taxonomy" id="2934178"/>
    <lineage>
        <taxon>Eukaryota</taxon>
        <taxon>Sar</taxon>
        <taxon>Stramenopiles</taxon>
        <taxon>Ochrophyta</taxon>
        <taxon>Bacillariophyta</taxon>
        <taxon>Coscinodiscophyceae</taxon>
        <taxon>Thalassiosirophycidae</taxon>
        <taxon>Stephanodiscales</taxon>
        <taxon>Stephanodiscaceae</taxon>
        <taxon>Stephanodiscus</taxon>
    </lineage>
</organism>
<dbReference type="EMBL" id="JALLAZ020001103">
    <property type="protein sequence ID" value="KAL3780666.1"/>
    <property type="molecule type" value="Genomic_DNA"/>
</dbReference>
<evidence type="ECO:0000256" key="3">
    <source>
        <dbReference type="ARBA" id="ARBA00022676"/>
    </source>
</evidence>
<feature type="compositionally biased region" description="Low complexity" evidence="6">
    <location>
        <begin position="1"/>
        <end position="11"/>
    </location>
</feature>
<evidence type="ECO:0000313" key="9">
    <source>
        <dbReference type="EMBL" id="KAL3780666.1"/>
    </source>
</evidence>
<feature type="compositionally biased region" description="Pro residues" evidence="6">
    <location>
        <begin position="65"/>
        <end position="75"/>
    </location>
</feature>
<dbReference type="GO" id="GO:0046509">
    <property type="term" value="F:1,2-diacylglycerol 3-beta-galactosyltransferase activity"/>
    <property type="evidence" value="ECO:0007669"/>
    <property type="project" value="UniProtKB-EC"/>
</dbReference>
<evidence type="ECO:0000256" key="5">
    <source>
        <dbReference type="ARBA" id="ARBA00046299"/>
    </source>
</evidence>
<keyword evidence="10" id="KW-1185">Reference proteome</keyword>
<feature type="domain" description="Glycosyl transferase family 28 C-terminal" evidence="7">
    <location>
        <begin position="415"/>
        <end position="456"/>
    </location>
</feature>
<reference evidence="9 10" key="1">
    <citation type="submission" date="2024-10" db="EMBL/GenBank/DDBJ databases">
        <title>Updated reference genomes for cyclostephanoid diatoms.</title>
        <authorList>
            <person name="Roberts W.R."/>
            <person name="Alverson A.J."/>
        </authorList>
    </citation>
    <scope>NUCLEOTIDE SEQUENCE [LARGE SCALE GENOMIC DNA]</scope>
    <source>
        <strain evidence="9 10">AJA276-08</strain>
    </source>
</reference>
<accession>A0ABD3P060</accession>
<dbReference type="Pfam" id="PF06925">
    <property type="entry name" value="MGDG_synth"/>
    <property type="match status" value="1"/>
</dbReference>
<evidence type="ECO:0000256" key="6">
    <source>
        <dbReference type="SAM" id="MobiDB-lite"/>
    </source>
</evidence>
<dbReference type="InterPro" id="IPR050519">
    <property type="entry name" value="Glycosyltransf_28_UgtP"/>
</dbReference>
<evidence type="ECO:0000256" key="4">
    <source>
        <dbReference type="ARBA" id="ARBA00022679"/>
    </source>
</evidence>
<dbReference type="Proteomes" id="UP001530315">
    <property type="component" value="Unassembled WGS sequence"/>
</dbReference>
<comment type="caution">
    <text evidence="9">The sequence shown here is derived from an EMBL/GenBank/DDBJ whole genome shotgun (WGS) entry which is preliminary data.</text>
</comment>
<gene>
    <name evidence="9" type="ORF">ACHAW5_001866</name>
</gene>
<proteinExistence type="inferred from homology"/>
<evidence type="ECO:0000259" key="7">
    <source>
        <dbReference type="Pfam" id="PF04101"/>
    </source>
</evidence>
<dbReference type="PANTHER" id="PTHR43025">
    <property type="entry name" value="MONOGALACTOSYLDIACYLGLYCEROL SYNTHASE"/>
    <property type="match status" value="1"/>
</dbReference>
<comment type="similarity">
    <text evidence="1">Belongs to the glycosyltransferase 28 family.</text>
</comment>
<feature type="domain" description="Diacylglycerol glucosyltransferase N-terminal" evidence="8">
    <location>
        <begin position="95"/>
        <end position="266"/>
    </location>
</feature>
<feature type="compositionally biased region" description="Low complexity" evidence="6">
    <location>
        <begin position="29"/>
        <end position="50"/>
    </location>
</feature>
<keyword evidence="3" id="KW-0328">Glycosyltransferase</keyword>
<dbReference type="PANTHER" id="PTHR43025:SF3">
    <property type="entry name" value="MONOGALACTOSYLDIACYLGLYCEROL SYNTHASE 1, CHLOROPLASTIC"/>
    <property type="match status" value="1"/>
</dbReference>
<evidence type="ECO:0000256" key="2">
    <source>
        <dbReference type="ARBA" id="ARBA00012615"/>
    </source>
</evidence>
<feature type="region of interest" description="Disordered" evidence="6">
    <location>
        <begin position="275"/>
        <end position="295"/>
    </location>
</feature>
<feature type="region of interest" description="Disordered" evidence="6">
    <location>
        <begin position="1"/>
        <end position="81"/>
    </location>
</feature>
<dbReference type="GO" id="GO:0031969">
    <property type="term" value="C:chloroplast membrane"/>
    <property type="evidence" value="ECO:0007669"/>
    <property type="project" value="UniProtKB-SubCell"/>
</dbReference>
<dbReference type="AlphaFoldDB" id="A0ABD3P060"/>
<dbReference type="SUPFAM" id="SSF53756">
    <property type="entry name" value="UDP-Glycosyltransferase/glycogen phosphorylase"/>
    <property type="match status" value="2"/>
</dbReference>
<keyword evidence="4" id="KW-0808">Transferase</keyword>
<dbReference type="InterPro" id="IPR009695">
    <property type="entry name" value="Diacylglyc_glucosyltr_N"/>
</dbReference>
<protein>
    <recommendedName>
        <fullName evidence="2">monogalactosyldiacylglycerol synthase</fullName>
        <ecNumber evidence="2">2.4.1.46</ecNumber>
    </recommendedName>
</protein>
<dbReference type="InterPro" id="IPR007235">
    <property type="entry name" value="Glyco_trans_28_C"/>
</dbReference>